<dbReference type="InterPro" id="IPR036388">
    <property type="entry name" value="WH-like_DNA-bd_sf"/>
</dbReference>
<dbReference type="InterPro" id="IPR000232">
    <property type="entry name" value="HSF_DNA-bd"/>
</dbReference>
<evidence type="ECO:0000256" key="7">
    <source>
        <dbReference type="RuleBase" id="RU004020"/>
    </source>
</evidence>
<evidence type="ECO:0000256" key="5">
    <source>
        <dbReference type="ARBA" id="ARBA00023163"/>
    </source>
</evidence>
<keyword evidence="6" id="KW-0539">Nucleus</keyword>
<accession>A0A8B9CHH8</accession>
<dbReference type="SMART" id="SM00415">
    <property type="entry name" value="HSF"/>
    <property type="match status" value="1"/>
</dbReference>
<evidence type="ECO:0000259" key="9">
    <source>
        <dbReference type="SMART" id="SM00415"/>
    </source>
</evidence>
<dbReference type="Proteomes" id="UP000694426">
    <property type="component" value="Unplaced"/>
</dbReference>
<dbReference type="FunFam" id="1.10.10.10:FF:000349">
    <property type="entry name" value="Heat shock transcription factor, Y-linked"/>
    <property type="match status" value="1"/>
</dbReference>
<evidence type="ECO:0000256" key="1">
    <source>
        <dbReference type="ARBA" id="ARBA00004123"/>
    </source>
</evidence>
<keyword evidence="11" id="KW-1185">Reference proteome</keyword>
<dbReference type="Pfam" id="PF00447">
    <property type="entry name" value="HSF_DNA-bind"/>
    <property type="match status" value="1"/>
</dbReference>
<dbReference type="GO" id="GO:0003700">
    <property type="term" value="F:DNA-binding transcription factor activity"/>
    <property type="evidence" value="ECO:0007669"/>
    <property type="project" value="InterPro"/>
</dbReference>
<protein>
    <recommendedName>
        <fullName evidence="9">HSF-type DNA-binding domain-containing protein</fullName>
    </recommendedName>
</protein>
<feature type="region of interest" description="Disordered" evidence="8">
    <location>
        <begin position="1"/>
        <end position="23"/>
    </location>
</feature>
<evidence type="ECO:0000256" key="6">
    <source>
        <dbReference type="ARBA" id="ARBA00023242"/>
    </source>
</evidence>
<sequence length="310" mass="34612">MDRNFCPTRKTISMEPSSTETNVSVSNKPIDLAVSASPQVGDKRAARDAALGSIKEENIFQGSCDEPCTKRVHLNFSDESSGKANDLSPQSFLKKLWEIVGSNQFQSIWWGDDGNCIVIVEKLFEMELLTRRGPLRTFEIDSMKTFTRQLHLHGFCKMQWDLTRSSSCDEFLADKGAVSAFSKLLFYHNPYFKRDYPYLLRRCKRSTGLKKAAFSLKLAVKECHLRRNPLKTWSGPASTAVSAKINPQAPSLFPQHHSHSLFGIQGAASAETAASPYDITPHITDSVFPPDSRAAGDGVGHQHCTYQKHI</sequence>
<dbReference type="InterPro" id="IPR036390">
    <property type="entry name" value="WH_DNA-bd_sf"/>
</dbReference>
<reference evidence="10" key="2">
    <citation type="submission" date="2025-09" db="UniProtKB">
        <authorList>
            <consortium name="Ensembl"/>
        </authorList>
    </citation>
    <scope>IDENTIFICATION</scope>
</reference>
<dbReference type="PANTHER" id="PTHR10015:SF336">
    <property type="entry name" value="HEAT SHOCK TRANSCRIPTION FACTOR, Y-LINKED"/>
    <property type="match status" value="1"/>
</dbReference>
<evidence type="ECO:0000256" key="2">
    <source>
        <dbReference type="ARBA" id="ARBA00006403"/>
    </source>
</evidence>
<dbReference type="GO" id="GO:0005634">
    <property type="term" value="C:nucleus"/>
    <property type="evidence" value="ECO:0007669"/>
    <property type="project" value="UniProtKB-SubCell"/>
</dbReference>
<evidence type="ECO:0000256" key="8">
    <source>
        <dbReference type="SAM" id="MobiDB-lite"/>
    </source>
</evidence>
<evidence type="ECO:0000256" key="3">
    <source>
        <dbReference type="ARBA" id="ARBA00023015"/>
    </source>
</evidence>
<keyword evidence="5" id="KW-0804">Transcription</keyword>
<evidence type="ECO:0000313" key="11">
    <source>
        <dbReference type="Proteomes" id="UP000694426"/>
    </source>
</evidence>
<evidence type="ECO:0000313" key="10">
    <source>
        <dbReference type="Ensembl" id="ENSABRP00000019794.1"/>
    </source>
</evidence>
<evidence type="ECO:0000256" key="4">
    <source>
        <dbReference type="ARBA" id="ARBA00023125"/>
    </source>
</evidence>
<feature type="domain" description="HSF-type DNA-binding" evidence="9">
    <location>
        <begin position="88"/>
        <end position="206"/>
    </location>
</feature>
<organism evidence="10 11">
    <name type="scientific">Anser brachyrhynchus</name>
    <name type="common">Pink-footed goose</name>
    <dbReference type="NCBI Taxonomy" id="132585"/>
    <lineage>
        <taxon>Eukaryota</taxon>
        <taxon>Metazoa</taxon>
        <taxon>Chordata</taxon>
        <taxon>Craniata</taxon>
        <taxon>Vertebrata</taxon>
        <taxon>Euteleostomi</taxon>
        <taxon>Archelosauria</taxon>
        <taxon>Archosauria</taxon>
        <taxon>Dinosauria</taxon>
        <taxon>Saurischia</taxon>
        <taxon>Theropoda</taxon>
        <taxon>Coelurosauria</taxon>
        <taxon>Aves</taxon>
        <taxon>Neognathae</taxon>
        <taxon>Galloanserae</taxon>
        <taxon>Anseriformes</taxon>
        <taxon>Anatidae</taxon>
        <taxon>Anserinae</taxon>
        <taxon>Anser</taxon>
    </lineage>
</organism>
<dbReference type="Gene3D" id="1.10.10.10">
    <property type="entry name" value="Winged helix-like DNA-binding domain superfamily/Winged helix DNA-binding domain"/>
    <property type="match status" value="1"/>
</dbReference>
<dbReference type="GeneTree" id="ENSGT00940000157452"/>
<reference evidence="10" key="1">
    <citation type="submission" date="2025-08" db="UniProtKB">
        <authorList>
            <consortium name="Ensembl"/>
        </authorList>
    </citation>
    <scope>IDENTIFICATION</scope>
</reference>
<dbReference type="PANTHER" id="PTHR10015">
    <property type="entry name" value="HEAT SHOCK TRANSCRIPTION FACTOR"/>
    <property type="match status" value="1"/>
</dbReference>
<dbReference type="GO" id="GO:0043565">
    <property type="term" value="F:sequence-specific DNA binding"/>
    <property type="evidence" value="ECO:0007669"/>
    <property type="project" value="InterPro"/>
</dbReference>
<keyword evidence="3" id="KW-0805">Transcription regulation</keyword>
<keyword evidence="4" id="KW-0238">DNA-binding</keyword>
<feature type="compositionally biased region" description="Polar residues" evidence="8">
    <location>
        <begin position="10"/>
        <end position="23"/>
    </location>
</feature>
<name>A0A8B9CHH8_9AVES</name>
<comment type="subcellular location">
    <subcellularLocation>
        <location evidence="1">Nucleus</location>
    </subcellularLocation>
</comment>
<proteinExistence type="inferred from homology"/>
<dbReference type="Ensembl" id="ENSABRT00000027889.1">
    <property type="protein sequence ID" value="ENSABRP00000019794.1"/>
    <property type="gene ID" value="ENSABRG00000016923.1"/>
</dbReference>
<dbReference type="SUPFAM" id="SSF46785">
    <property type="entry name" value="Winged helix' DNA-binding domain"/>
    <property type="match status" value="1"/>
</dbReference>
<comment type="similarity">
    <text evidence="2 7">Belongs to the HSF family.</text>
</comment>
<dbReference type="AlphaFoldDB" id="A0A8B9CHH8"/>